<dbReference type="PANTHER" id="PTHR15396">
    <property type="entry name" value="RIBONUCLEASE P PROTEIN SUBUNIT P40"/>
    <property type="match status" value="1"/>
</dbReference>
<reference evidence="1 2" key="1">
    <citation type="journal article" date="2018" name="Mol. Ecol.">
        <title>The obligate alkalophilic soda-lake fungus Sodiomyces alkalinus has shifted to a protein diet.</title>
        <authorList>
            <person name="Grum-Grzhimaylo A.A."/>
            <person name="Falkoski D.L."/>
            <person name="van den Heuvel J."/>
            <person name="Valero-Jimenez C.A."/>
            <person name="Min B."/>
            <person name="Choi I.G."/>
            <person name="Lipzen A."/>
            <person name="Daum C.G."/>
            <person name="Aanen D.K."/>
            <person name="Tsang A."/>
            <person name="Henrissat B."/>
            <person name="Bilanenko E.N."/>
            <person name="de Vries R.P."/>
            <person name="van Kan J.A.L."/>
            <person name="Grigoriev I.V."/>
            <person name="Debets A.J.M."/>
        </authorList>
    </citation>
    <scope>NUCLEOTIDE SEQUENCE [LARGE SCALE GENOMIC DNA]</scope>
    <source>
        <strain evidence="1 2">F11</strain>
    </source>
</reference>
<dbReference type="GO" id="GO:0030681">
    <property type="term" value="C:multimeric ribonuclease P complex"/>
    <property type="evidence" value="ECO:0007669"/>
    <property type="project" value="TreeGrafter"/>
</dbReference>
<dbReference type="PANTHER" id="PTHR15396:SF1">
    <property type="entry name" value="RIBONUCLEASE P PROTEIN SUBUNIT P40"/>
    <property type="match status" value="1"/>
</dbReference>
<gene>
    <name evidence="1" type="ORF">SODALDRAFT_334924</name>
</gene>
<dbReference type="GO" id="GO:0004526">
    <property type="term" value="F:ribonuclease P activity"/>
    <property type="evidence" value="ECO:0007669"/>
    <property type="project" value="TreeGrafter"/>
</dbReference>
<organism evidence="1 2">
    <name type="scientific">Sodiomyces alkalinus (strain CBS 110278 / VKM F-3762 / F11)</name>
    <name type="common">Alkaliphilic filamentous fungus</name>
    <dbReference type="NCBI Taxonomy" id="1314773"/>
    <lineage>
        <taxon>Eukaryota</taxon>
        <taxon>Fungi</taxon>
        <taxon>Dikarya</taxon>
        <taxon>Ascomycota</taxon>
        <taxon>Pezizomycotina</taxon>
        <taxon>Sordariomycetes</taxon>
        <taxon>Hypocreomycetidae</taxon>
        <taxon>Glomerellales</taxon>
        <taxon>Plectosphaerellaceae</taxon>
        <taxon>Sodiomyces</taxon>
    </lineage>
</organism>
<dbReference type="GO" id="GO:0000171">
    <property type="term" value="F:ribonuclease MRP activity"/>
    <property type="evidence" value="ECO:0007669"/>
    <property type="project" value="TreeGrafter"/>
</dbReference>
<keyword evidence="2" id="KW-1185">Reference proteome</keyword>
<dbReference type="InterPro" id="IPR013893">
    <property type="entry name" value="RNase_P_Rpp40"/>
</dbReference>
<dbReference type="Pfam" id="PF08584">
    <property type="entry name" value="Ribonuc_P_40"/>
    <property type="match status" value="1"/>
</dbReference>
<dbReference type="GO" id="GO:0000172">
    <property type="term" value="C:ribonuclease MRP complex"/>
    <property type="evidence" value="ECO:0007669"/>
    <property type="project" value="TreeGrafter"/>
</dbReference>
<dbReference type="AlphaFoldDB" id="A0A3N2PQE2"/>
<protein>
    <submittedName>
        <fullName evidence="1">Ribonuclease P 40kDa subunit</fullName>
    </submittedName>
</protein>
<dbReference type="GeneID" id="39580811"/>
<evidence type="ECO:0000313" key="2">
    <source>
        <dbReference type="Proteomes" id="UP000272025"/>
    </source>
</evidence>
<accession>A0A3N2PQE2</accession>
<dbReference type="GO" id="GO:0000447">
    <property type="term" value="P:endonucleolytic cleavage in ITS1 to separate SSU-rRNA from 5.8S rRNA and LSU-rRNA from tricistronic rRNA transcript (SSU-rRNA, 5.8S rRNA, LSU-rRNA)"/>
    <property type="evidence" value="ECO:0007669"/>
    <property type="project" value="TreeGrafter"/>
</dbReference>
<dbReference type="Proteomes" id="UP000272025">
    <property type="component" value="Unassembled WGS sequence"/>
</dbReference>
<sequence>MAHVEQGKLPTKGKPWHPILHQGFNHKIDLVLPDECYELVKQKLVERRAPPVYYRVVMTLGQILDGLFFNEYIKRGNILMLSEGRKTVENVFSLREGLLTMYLDKETYERAGLVGKPHGAKGGRGVKPRWIVSYQLRDPCMLHGKKGFDRLTYACKNVLNQPLTWLFCDLSPTPANPDPLQQYAPVKFTSNPGLHPALQVEMPTLTIPSEILTHGNRPDLEDFATELYEWFSLVRLGSPRVAANDDIDTYLSRYRVPDDAGPTTKSKVCKLTWQGFLTADWVRGLLIDVLATLPSRTWFSLSATSFSQGMTGDGSEVAFLRPPNSAGQYLMWEIKGQDA</sequence>
<dbReference type="EMBL" id="ML119058">
    <property type="protein sequence ID" value="ROT36729.1"/>
    <property type="molecule type" value="Genomic_DNA"/>
</dbReference>
<proteinExistence type="predicted"/>
<dbReference type="STRING" id="1314773.A0A3N2PQE2"/>
<dbReference type="GO" id="GO:0001682">
    <property type="term" value="P:tRNA 5'-leader removal"/>
    <property type="evidence" value="ECO:0007669"/>
    <property type="project" value="InterPro"/>
</dbReference>
<dbReference type="OrthoDB" id="63112at2759"/>
<name>A0A3N2PQE2_SODAK</name>
<evidence type="ECO:0000313" key="1">
    <source>
        <dbReference type="EMBL" id="ROT36729.1"/>
    </source>
</evidence>
<dbReference type="RefSeq" id="XP_028464535.1">
    <property type="nucleotide sequence ID" value="XM_028612333.1"/>
</dbReference>